<evidence type="ECO:0000313" key="8">
    <source>
        <dbReference type="EMBL" id="ACL46755.1"/>
    </source>
</evidence>
<dbReference type="EMBL" id="CP001344">
    <property type="protein sequence ID" value="ACL46755.1"/>
    <property type="molecule type" value="Genomic_DNA"/>
</dbReference>
<dbReference type="PANTHER" id="PTHR43673">
    <property type="entry name" value="NAD(P)H NITROREDUCTASE YDGI-RELATED"/>
    <property type="match status" value="1"/>
</dbReference>
<evidence type="ECO:0000256" key="5">
    <source>
        <dbReference type="ARBA" id="ARBA00022857"/>
    </source>
</evidence>
<dbReference type="AlphaFoldDB" id="B8HK05"/>
<evidence type="ECO:0000256" key="4">
    <source>
        <dbReference type="ARBA" id="ARBA00022643"/>
    </source>
</evidence>
<comment type="cofactor">
    <cofactor evidence="1">
        <name>FMN</name>
        <dbReference type="ChEBI" id="CHEBI:58210"/>
    </cofactor>
</comment>
<dbReference type="GO" id="GO:0016491">
    <property type="term" value="F:oxidoreductase activity"/>
    <property type="evidence" value="ECO:0007669"/>
    <property type="project" value="UniProtKB-KW"/>
</dbReference>
<dbReference type="Gene3D" id="3.40.109.10">
    <property type="entry name" value="NADH Oxidase"/>
    <property type="match status" value="1"/>
</dbReference>
<dbReference type="InterPro" id="IPR033878">
    <property type="entry name" value="NfsB-like"/>
</dbReference>
<dbReference type="STRING" id="395961.Cyan7425_4445"/>
<keyword evidence="4" id="KW-0288">FMN</keyword>
<keyword evidence="5" id="KW-0521">NADP</keyword>
<evidence type="ECO:0000256" key="1">
    <source>
        <dbReference type="ARBA" id="ARBA00001917"/>
    </source>
</evidence>
<accession>B8HK05</accession>
<dbReference type="InterPro" id="IPR029479">
    <property type="entry name" value="Nitroreductase"/>
</dbReference>
<evidence type="ECO:0000256" key="3">
    <source>
        <dbReference type="ARBA" id="ARBA00022630"/>
    </source>
</evidence>
<protein>
    <submittedName>
        <fullName evidence="8">Nitroreductase</fullName>
    </submittedName>
</protein>
<dbReference type="KEGG" id="cyn:Cyan7425_4445"/>
<dbReference type="HOGENOM" id="CLU_070764_4_1_3"/>
<dbReference type="SUPFAM" id="SSF55469">
    <property type="entry name" value="FMN-dependent nitroreductase-like"/>
    <property type="match status" value="1"/>
</dbReference>
<evidence type="ECO:0000256" key="6">
    <source>
        <dbReference type="ARBA" id="ARBA00023002"/>
    </source>
</evidence>
<dbReference type="InterPro" id="IPR000415">
    <property type="entry name" value="Nitroreductase-like"/>
</dbReference>
<reference evidence="8" key="1">
    <citation type="submission" date="2009-01" db="EMBL/GenBank/DDBJ databases">
        <title>Complete sequence of chromosome Cyanothece sp. PCC 7425.</title>
        <authorList>
            <consortium name="US DOE Joint Genome Institute"/>
            <person name="Lucas S."/>
            <person name="Copeland A."/>
            <person name="Lapidus A."/>
            <person name="Glavina del Rio T."/>
            <person name="Dalin E."/>
            <person name="Tice H."/>
            <person name="Bruce D."/>
            <person name="Goodwin L."/>
            <person name="Pitluck S."/>
            <person name="Sims D."/>
            <person name="Meineke L."/>
            <person name="Brettin T."/>
            <person name="Detter J.C."/>
            <person name="Han C."/>
            <person name="Larimer F."/>
            <person name="Land M."/>
            <person name="Hauser L."/>
            <person name="Kyrpides N."/>
            <person name="Ovchinnikova G."/>
            <person name="Liberton M."/>
            <person name="Stoeckel J."/>
            <person name="Banerjee A."/>
            <person name="Singh A."/>
            <person name="Page L."/>
            <person name="Sato H."/>
            <person name="Zhao L."/>
            <person name="Sherman L."/>
            <person name="Pakrasi H."/>
            <person name="Richardson P."/>
        </authorList>
    </citation>
    <scope>NUCLEOTIDE SEQUENCE</scope>
    <source>
        <strain evidence="8">PCC 7425</strain>
    </source>
</reference>
<gene>
    <name evidence="8" type="ordered locus">Cyan7425_4445</name>
</gene>
<evidence type="ECO:0000259" key="7">
    <source>
        <dbReference type="Pfam" id="PF00881"/>
    </source>
</evidence>
<feature type="domain" description="Nitroreductase" evidence="7">
    <location>
        <begin position="18"/>
        <end position="196"/>
    </location>
</feature>
<name>B8HK05_CYAP4</name>
<dbReference type="OrthoDB" id="9782629at2"/>
<dbReference type="Pfam" id="PF00881">
    <property type="entry name" value="Nitroreductase"/>
    <property type="match status" value="1"/>
</dbReference>
<proteinExistence type="inferred from homology"/>
<evidence type="ECO:0000256" key="2">
    <source>
        <dbReference type="ARBA" id="ARBA00007118"/>
    </source>
</evidence>
<organism evidence="8">
    <name type="scientific">Cyanothece sp. (strain PCC 7425 / ATCC 29141)</name>
    <dbReference type="NCBI Taxonomy" id="395961"/>
    <lineage>
        <taxon>Bacteria</taxon>
        <taxon>Bacillati</taxon>
        <taxon>Cyanobacteriota</taxon>
        <taxon>Cyanophyceae</taxon>
        <taxon>Gomontiellales</taxon>
        <taxon>Cyanothecaceae</taxon>
        <taxon>Cyanothece</taxon>
    </lineage>
</organism>
<dbReference type="PANTHER" id="PTHR43673:SF2">
    <property type="entry name" value="NITROREDUCTASE"/>
    <property type="match status" value="1"/>
</dbReference>
<dbReference type="CDD" id="cd02149">
    <property type="entry name" value="NfsB-like"/>
    <property type="match status" value="1"/>
</dbReference>
<keyword evidence="3" id="KW-0285">Flavoprotein</keyword>
<dbReference type="eggNOG" id="COG0778">
    <property type="taxonomic scope" value="Bacteria"/>
</dbReference>
<sequence>MLTTGSTLTPAQLLETLSWRYATKKFDASRSISAEIWAALEHSLVLTPSSYGLQPWKFLVITDPELKAKLRPVSWGQAQVEDCSHLVVFLVKETITEADIDLYMSRMAEVRQQTVESLVGFKNVLMGDLVNGERAKIIGEWAARQVYIALGNFMTCAALLGVDTCPMEGLEPAKYDQILELAGSGYRTLCACPAGYRAEDDKYATLAKVRFPIETMIEHR</sequence>
<comment type="similarity">
    <text evidence="2">Belongs to the nitroreductase family.</text>
</comment>
<keyword evidence="6" id="KW-0560">Oxidoreductase</keyword>